<organism evidence="1 2">
    <name type="scientific">Symbiodinium pilosum</name>
    <name type="common">Dinoflagellate</name>
    <dbReference type="NCBI Taxonomy" id="2952"/>
    <lineage>
        <taxon>Eukaryota</taxon>
        <taxon>Sar</taxon>
        <taxon>Alveolata</taxon>
        <taxon>Dinophyceae</taxon>
        <taxon>Suessiales</taxon>
        <taxon>Symbiodiniaceae</taxon>
        <taxon>Symbiodinium</taxon>
    </lineage>
</organism>
<name>A0A812UPA9_SYMPI</name>
<dbReference type="AlphaFoldDB" id="A0A812UPA9"/>
<dbReference type="EMBL" id="CAJNIZ010038107">
    <property type="protein sequence ID" value="CAE7575439.1"/>
    <property type="molecule type" value="Genomic_DNA"/>
</dbReference>
<sequence>QGETYRSWLSNVMDLAALRLMAEKESVIYEESLANLVEKHFGEVLAEINCD</sequence>
<comment type="caution">
    <text evidence="1">The sequence shown here is derived from an EMBL/GenBank/DDBJ whole genome shotgun (WGS) entry which is preliminary data.</text>
</comment>
<accession>A0A812UPA9</accession>
<evidence type="ECO:0000313" key="2">
    <source>
        <dbReference type="Proteomes" id="UP000649617"/>
    </source>
</evidence>
<dbReference type="Proteomes" id="UP000649617">
    <property type="component" value="Unassembled WGS sequence"/>
</dbReference>
<evidence type="ECO:0000313" key="1">
    <source>
        <dbReference type="EMBL" id="CAE7575439.1"/>
    </source>
</evidence>
<gene>
    <name evidence="1" type="ORF">SPIL2461_LOCUS15493</name>
</gene>
<keyword evidence="2" id="KW-1185">Reference proteome</keyword>
<reference evidence="1" key="1">
    <citation type="submission" date="2021-02" db="EMBL/GenBank/DDBJ databases">
        <authorList>
            <person name="Dougan E. K."/>
            <person name="Rhodes N."/>
            <person name="Thang M."/>
            <person name="Chan C."/>
        </authorList>
    </citation>
    <scope>NUCLEOTIDE SEQUENCE</scope>
</reference>
<proteinExistence type="predicted"/>
<feature type="non-terminal residue" evidence="1">
    <location>
        <position position="1"/>
    </location>
</feature>
<feature type="non-terminal residue" evidence="1">
    <location>
        <position position="51"/>
    </location>
</feature>
<protein>
    <submittedName>
        <fullName evidence="1">Uncharacterized protein</fullName>
    </submittedName>
</protein>